<comment type="caution">
    <text evidence="2">The sequence shown here is derived from an EMBL/GenBank/DDBJ whole genome shotgun (WGS) entry which is preliminary data.</text>
</comment>
<reference evidence="2" key="2">
    <citation type="journal article" date="2016" name="Fungal Biol.">
        <title>Ochratoxin A production by Penicillium thymicola.</title>
        <authorList>
            <person name="Nguyen H.D.T."/>
            <person name="McMullin D.R."/>
            <person name="Ponomareva E."/>
            <person name="Riley R."/>
            <person name="Pomraning K.R."/>
            <person name="Baker S.E."/>
            <person name="Seifert K.A."/>
        </authorList>
    </citation>
    <scope>NUCLEOTIDE SEQUENCE</scope>
    <source>
        <strain evidence="2">DAOM 180753</strain>
    </source>
</reference>
<sequence>MIDVRPNGKARILKVKGETDMKVLGEVYIVRCGRRRAWCNVRLIEELRKLSYRETKKSDRRNSTGKRKSSRLATRILAEPTMSKR</sequence>
<evidence type="ECO:0000313" key="3">
    <source>
        <dbReference type="Proteomes" id="UP001227192"/>
    </source>
</evidence>
<proteinExistence type="predicted"/>
<keyword evidence="3" id="KW-1185">Reference proteome</keyword>
<reference evidence="2" key="1">
    <citation type="submission" date="2015-06" db="EMBL/GenBank/DDBJ databases">
        <authorList>
            <person name="Nguyen H."/>
        </authorList>
    </citation>
    <scope>NUCLEOTIDE SEQUENCE</scope>
    <source>
        <strain evidence="2">DAOM 180753</strain>
    </source>
</reference>
<dbReference type="AlphaFoldDB" id="A0AAI9X6Z7"/>
<dbReference type="Proteomes" id="UP001227192">
    <property type="component" value="Unassembled WGS sequence"/>
</dbReference>
<name>A0AAI9X6Z7_PENTH</name>
<accession>A0AAI9X6Z7</accession>
<feature type="region of interest" description="Disordered" evidence="1">
    <location>
        <begin position="54"/>
        <end position="85"/>
    </location>
</feature>
<protein>
    <submittedName>
        <fullName evidence="2">Uncharacterized protein</fullName>
    </submittedName>
</protein>
<organism evidence="2 3">
    <name type="scientific">Penicillium thymicola</name>
    <dbReference type="NCBI Taxonomy" id="293382"/>
    <lineage>
        <taxon>Eukaryota</taxon>
        <taxon>Fungi</taxon>
        <taxon>Dikarya</taxon>
        <taxon>Ascomycota</taxon>
        <taxon>Pezizomycotina</taxon>
        <taxon>Eurotiomycetes</taxon>
        <taxon>Eurotiomycetidae</taxon>
        <taxon>Eurotiales</taxon>
        <taxon>Aspergillaceae</taxon>
        <taxon>Penicillium</taxon>
    </lineage>
</organism>
<dbReference type="EMBL" id="LACB01000244">
    <property type="protein sequence ID" value="KAJ9485819.1"/>
    <property type="molecule type" value="Genomic_DNA"/>
</dbReference>
<evidence type="ECO:0000256" key="1">
    <source>
        <dbReference type="SAM" id="MobiDB-lite"/>
    </source>
</evidence>
<gene>
    <name evidence="2" type="ORF">VN97_g7524</name>
</gene>
<evidence type="ECO:0000313" key="2">
    <source>
        <dbReference type="EMBL" id="KAJ9485819.1"/>
    </source>
</evidence>